<dbReference type="UniPathway" id="UPA00070">
    <property type="reaction ID" value="UER00120"/>
</dbReference>
<dbReference type="STRING" id="1280953.HOC_08614"/>
<feature type="active site" description="Proton donor" evidence="7">
    <location>
        <position position="101"/>
    </location>
</feature>
<dbReference type="NCBIfam" id="TIGR02127">
    <property type="entry name" value="pyrF_sub2"/>
    <property type="match status" value="1"/>
</dbReference>
<dbReference type="InterPro" id="IPR001754">
    <property type="entry name" value="OMPdeCOase_dom"/>
</dbReference>
<evidence type="ECO:0000259" key="8">
    <source>
        <dbReference type="SMART" id="SM00934"/>
    </source>
</evidence>
<name>A0A059G832_9PROT</name>
<organism evidence="9 10">
    <name type="scientific">Hyphomonas oceanitis SCH89</name>
    <dbReference type="NCBI Taxonomy" id="1280953"/>
    <lineage>
        <taxon>Bacteria</taxon>
        <taxon>Pseudomonadati</taxon>
        <taxon>Pseudomonadota</taxon>
        <taxon>Alphaproteobacteria</taxon>
        <taxon>Hyphomonadales</taxon>
        <taxon>Hyphomonadaceae</taxon>
        <taxon>Hyphomonas</taxon>
    </lineage>
</organism>
<dbReference type="PATRIC" id="fig|1280953.3.peg.1742"/>
<evidence type="ECO:0000256" key="3">
    <source>
        <dbReference type="ARBA" id="ARBA00022793"/>
    </source>
</evidence>
<dbReference type="EMBL" id="ARYL01000011">
    <property type="protein sequence ID" value="KDA02745.1"/>
    <property type="molecule type" value="Genomic_DNA"/>
</dbReference>
<evidence type="ECO:0000313" key="9">
    <source>
        <dbReference type="EMBL" id="KDA02745.1"/>
    </source>
</evidence>
<proteinExistence type="inferred from homology"/>
<comment type="pathway">
    <text evidence="1 7">Pyrimidine metabolism; UMP biosynthesis via de novo pathway; UMP from orotate: step 2/2.</text>
</comment>
<evidence type="ECO:0000256" key="7">
    <source>
        <dbReference type="HAMAP-Rule" id="MF_01215"/>
    </source>
</evidence>
<comment type="catalytic activity">
    <reaction evidence="6 7">
        <text>orotidine 5'-phosphate + H(+) = UMP + CO2</text>
        <dbReference type="Rhea" id="RHEA:11596"/>
        <dbReference type="ChEBI" id="CHEBI:15378"/>
        <dbReference type="ChEBI" id="CHEBI:16526"/>
        <dbReference type="ChEBI" id="CHEBI:57538"/>
        <dbReference type="ChEBI" id="CHEBI:57865"/>
        <dbReference type="EC" id="4.1.1.23"/>
    </reaction>
</comment>
<dbReference type="SUPFAM" id="SSF51366">
    <property type="entry name" value="Ribulose-phoshate binding barrel"/>
    <property type="match status" value="1"/>
</dbReference>
<keyword evidence="10" id="KW-1185">Reference proteome</keyword>
<feature type="domain" description="Orotidine 5'-phosphate decarboxylase" evidence="8">
    <location>
        <begin position="22"/>
        <end position="272"/>
    </location>
</feature>
<dbReference type="SMART" id="SM00934">
    <property type="entry name" value="OMPdecase"/>
    <property type="match status" value="1"/>
</dbReference>
<dbReference type="PROSITE" id="PS00156">
    <property type="entry name" value="OMPDECASE"/>
    <property type="match status" value="1"/>
</dbReference>
<accession>A0A059G832</accession>
<keyword evidence="4 7" id="KW-0665">Pyrimidine biosynthesis</keyword>
<evidence type="ECO:0000256" key="4">
    <source>
        <dbReference type="ARBA" id="ARBA00022975"/>
    </source>
</evidence>
<dbReference type="Proteomes" id="UP000024942">
    <property type="component" value="Unassembled WGS sequence"/>
</dbReference>
<evidence type="ECO:0000256" key="5">
    <source>
        <dbReference type="ARBA" id="ARBA00023239"/>
    </source>
</evidence>
<comment type="caution">
    <text evidence="9">The sequence shown here is derived from an EMBL/GenBank/DDBJ whole genome shotgun (WGS) entry which is preliminary data.</text>
</comment>
<dbReference type="GO" id="GO:0006207">
    <property type="term" value="P:'de novo' pyrimidine nucleobase biosynthetic process"/>
    <property type="evidence" value="ECO:0007669"/>
    <property type="project" value="InterPro"/>
</dbReference>
<dbReference type="GO" id="GO:0044205">
    <property type="term" value="P:'de novo' UMP biosynthetic process"/>
    <property type="evidence" value="ECO:0007669"/>
    <property type="project" value="UniProtKB-UniRule"/>
</dbReference>
<dbReference type="InterPro" id="IPR011060">
    <property type="entry name" value="RibuloseP-bd_barrel"/>
</dbReference>
<evidence type="ECO:0000313" key="10">
    <source>
        <dbReference type="Proteomes" id="UP000024942"/>
    </source>
</evidence>
<dbReference type="CDD" id="cd04725">
    <property type="entry name" value="OMP_decarboxylase_like"/>
    <property type="match status" value="1"/>
</dbReference>
<keyword evidence="5 7" id="KW-0456">Lyase</keyword>
<evidence type="ECO:0000256" key="2">
    <source>
        <dbReference type="ARBA" id="ARBA00008847"/>
    </source>
</evidence>
<dbReference type="AlphaFoldDB" id="A0A059G832"/>
<evidence type="ECO:0000256" key="6">
    <source>
        <dbReference type="ARBA" id="ARBA00049157"/>
    </source>
</evidence>
<dbReference type="PANTHER" id="PTHR43375:SF1">
    <property type="entry name" value="OROTIDINE 5'-PHOSPHATE DECARBOXYLASE"/>
    <property type="match status" value="1"/>
</dbReference>
<dbReference type="GO" id="GO:0004590">
    <property type="term" value="F:orotidine-5'-phosphate decarboxylase activity"/>
    <property type="evidence" value="ECO:0007669"/>
    <property type="project" value="UniProtKB-UniRule"/>
</dbReference>
<dbReference type="Pfam" id="PF00215">
    <property type="entry name" value="OMPdecase"/>
    <property type="match status" value="1"/>
</dbReference>
<reference evidence="9 10" key="1">
    <citation type="journal article" date="2014" name="Antonie Van Leeuwenhoek">
        <title>Hyphomonas beringensis sp. nov. and Hyphomonas chukchiensis sp. nov., isolated from surface seawater of the Bering Sea and Chukchi Sea.</title>
        <authorList>
            <person name="Li C."/>
            <person name="Lai Q."/>
            <person name="Li G."/>
            <person name="Dong C."/>
            <person name="Wang J."/>
            <person name="Liao Y."/>
            <person name="Shao Z."/>
        </authorList>
    </citation>
    <scope>NUCLEOTIDE SEQUENCE [LARGE SCALE GENOMIC DNA]</scope>
    <source>
        <strain evidence="9 10">SCH89</strain>
    </source>
</reference>
<protein>
    <recommendedName>
        <fullName evidence="7">Orotidine 5'-phosphate decarboxylase</fullName>
        <ecNumber evidence="7">4.1.1.23</ecNumber>
    </recommendedName>
    <alternativeName>
        <fullName evidence="7">OMP decarboxylase</fullName>
        <shortName evidence="7">OMPDCase</shortName>
        <shortName evidence="7">OMPdecase</shortName>
    </alternativeName>
</protein>
<evidence type="ECO:0000256" key="1">
    <source>
        <dbReference type="ARBA" id="ARBA00004861"/>
    </source>
</evidence>
<dbReference type="InterPro" id="IPR018089">
    <property type="entry name" value="OMPdecase_AS"/>
</dbReference>
<comment type="similarity">
    <text evidence="2 7">Belongs to the OMP decarboxylase family. Type 2 subfamily.</text>
</comment>
<dbReference type="InterPro" id="IPR013785">
    <property type="entry name" value="Aldolase_TIM"/>
</dbReference>
<dbReference type="eggNOG" id="COG0284">
    <property type="taxonomic scope" value="Bacteria"/>
</dbReference>
<dbReference type="InterPro" id="IPR011995">
    <property type="entry name" value="OMPdecase_type-2"/>
</dbReference>
<keyword evidence="3 7" id="KW-0210">Decarboxylase</keyword>
<sequence>MPGAAMTDFASRLVDSTRALGPLCVGIDPHPGRVPALFGGDTPEGLARWGEAIVEQVAGRAGVLKPQVGLFERLGPDGMRALQRVCDAAKAAGLIVITDAKRGDIGSTAEGYAQAYLGRHAPFASDAVTVNPYMGMDTLEPFLAAAEANGKGVVVLARTSNPGSADFQTQDMGGAPLYARVVEALQPAIERLTGASGWSSLMLVAGATGPDEARKLRALAPTCLMLVPGYGAQGSGAADALAGFVRRGNHLEGGVVNASRSVNFPEGAAEAADLGAWQRIIAAAIEAAQADLTSLSGVTDRAGTLAGS</sequence>
<gene>
    <name evidence="7" type="primary">pyrF</name>
    <name evidence="9" type="ORF">HOC_08614</name>
</gene>
<dbReference type="HAMAP" id="MF_01215">
    <property type="entry name" value="OMPdecase_type2"/>
    <property type="match status" value="1"/>
</dbReference>
<dbReference type="PANTHER" id="PTHR43375">
    <property type="entry name" value="OROTIDINE 5'-PHOSPHATE DECARBOXYLASE"/>
    <property type="match status" value="1"/>
</dbReference>
<dbReference type="EC" id="4.1.1.23" evidence="7"/>
<dbReference type="Gene3D" id="3.20.20.70">
    <property type="entry name" value="Aldolase class I"/>
    <property type="match status" value="1"/>
</dbReference>